<proteinExistence type="predicted"/>
<feature type="signal peptide" evidence="1">
    <location>
        <begin position="1"/>
        <end position="21"/>
    </location>
</feature>
<sequence length="397" mass="43442">MFALLPLRRLLICCLSLLALAGCDRPSAIALDQQVYIWQRQWRAAHAQALVASHADFSTLRVLVAQAHPNEGWIQARIDNDLLRQDGRPLIAVIRLDGQLPRLDSSAIDQHIQTTVRNWQASGLNLRGVEIDHDCANNRLSAYAQLLHTVRAELPAGLTLSITALPAWLSSKALPTVLQEVDSSVLQVHAVSRPEAGLFDAQLALRWANAYGAVSSKPFHLALPAYGVALTENGDVESEAPLPQGGSRRELHAKPEDVAKLLRDMQAAPVPHLTGLIWFRLPLAGDRRAWPLVTLQAVLHQQPLRSNLQVTVQQQGELFELRLVNSGNLSAALPTLIRNDAAHCESGDGVQGYRLQRAANTLEFVRQSPGQLAAGQSRALGWLRCSQLDHGGFRVSP</sequence>
<reference evidence="2" key="2">
    <citation type="submission" date="2023-01" db="EMBL/GenBank/DDBJ databases">
        <authorList>
            <person name="Sun Q."/>
            <person name="Evtushenko L."/>
        </authorList>
    </citation>
    <scope>NUCLEOTIDE SEQUENCE</scope>
    <source>
        <strain evidence="2">VKM B-2935</strain>
    </source>
</reference>
<protein>
    <recommendedName>
        <fullName evidence="4">DUF3142 domain-containing protein</fullName>
    </recommendedName>
</protein>
<feature type="chain" id="PRO_5040821127" description="DUF3142 domain-containing protein" evidence="1">
    <location>
        <begin position="22"/>
        <end position="397"/>
    </location>
</feature>
<keyword evidence="3" id="KW-1185">Reference proteome</keyword>
<keyword evidence="1" id="KW-0732">Signal</keyword>
<organism evidence="2 3">
    <name type="scientific">Pseudomonas turukhanskensis</name>
    <dbReference type="NCBI Taxonomy" id="1806536"/>
    <lineage>
        <taxon>Bacteria</taxon>
        <taxon>Pseudomonadati</taxon>
        <taxon>Pseudomonadota</taxon>
        <taxon>Gammaproteobacteria</taxon>
        <taxon>Pseudomonadales</taxon>
        <taxon>Pseudomonadaceae</taxon>
        <taxon>Pseudomonas</taxon>
    </lineage>
</organism>
<evidence type="ECO:0000313" key="2">
    <source>
        <dbReference type="EMBL" id="GLK90752.1"/>
    </source>
</evidence>
<dbReference type="Pfam" id="PF11340">
    <property type="entry name" value="DUF3142"/>
    <property type="match status" value="1"/>
</dbReference>
<dbReference type="Proteomes" id="UP001143328">
    <property type="component" value="Unassembled WGS sequence"/>
</dbReference>
<dbReference type="AlphaFoldDB" id="A0A9W6K8I3"/>
<reference evidence="2" key="1">
    <citation type="journal article" date="2014" name="Int. J. Syst. Evol. Microbiol.">
        <title>Complete genome sequence of Corynebacterium casei LMG S-19264T (=DSM 44701T), isolated from a smear-ripened cheese.</title>
        <authorList>
            <consortium name="US DOE Joint Genome Institute (JGI-PGF)"/>
            <person name="Walter F."/>
            <person name="Albersmeier A."/>
            <person name="Kalinowski J."/>
            <person name="Ruckert C."/>
        </authorList>
    </citation>
    <scope>NUCLEOTIDE SEQUENCE</scope>
    <source>
        <strain evidence="2">VKM B-2935</strain>
    </source>
</reference>
<accession>A0A9W6K8I3</accession>
<comment type="caution">
    <text evidence="2">The sequence shown here is derived from an EMBL/GenBank/DDBJ whole genome shotgun (WGS) entry which is preliminary data.</text>
</comment>
<evidence type="ECO:0000256" key="1">
    <source>
        <dbReference type="SAM" id="SignalP"/>
    </source>
</evidence>
<dbReference type="EMBL" id="BSFN01000013">
    <property type="protein sequence ID" value="GLK90752.1"/>
    <property type="molecule type" value="Genomic_DNA"/>
</dbReference>
<dbReference type="InterPro" id="IPR021488">
    <property type="entry name" value="DUF3142"/>
</dbReference>
<evidence type="ECO:0000313" key="3">
    <source>
        <dbReference type="Proteomes" id="UP001143328"/>
    </source>
</evidence>
<gene>
    <name evidence="2" type="ORF">GCM10017655_38160</name>
</gene>
<evidence type="ECO:0008006" key="4">
    <source>
        <dbReference type="Google" id="ProtNLM"/>
    </source>
</evidence>
<name>A0A9W6K8I3_9PSED</name>